<feature type="non-terminal residue" evidence="1">
    <location>
        <position position="144"/>
    </location>
</feature>
<name>A0AAN8XA03_HALRR</name>
<keyword evidence="2" id="KW-1185">Reference proteome</keyword>
<proteinExistence type="predicted"/>
<comment type="caution">
    <text evidence="1">The sequence shown here is derived from an EMBL/GenBank/DDBJ whole genome shotgun (WGS) entry which is preliminary data.</text>
</comment>
<dbReference type="Proteomes" id="UP001381693">
    <property type="component" value="Unassembled WGS sequence"/>
</dbReference>
<evidence type="ECO:0000313" key="1">
    <source>
        <dbReference type="EMBL" id="KAK7080502.1"/>
    </source>
</evidence>
<evidence type="ECO:0000313" key="2">
    <source>
        <dbReference type="Proteomes" id="UP001381693"/>
    </source>
</evidence>
<sequence>MSTWYRGVQRISRDPADSTIGLRADMPACNNGSAPKFAPPNRSASFTLQYSSIRGRNSILSPVEQHLGSILLNLLLLFETQLSIHAFADPFKIFHYNLYARFRSKGGVCAYSNTVIGQFALRSFATRQLAIGQFTVILPQGYFA</sequence>
<dbReference type="AlphaFoldDB" id="A0AAN8XA03"/>
<protein>
    <submittedName>
        <fullName evidence="1">Uncharacterized protein</fullName>
    </submittedName>
</protein>
<dbReference type="EMBL" id="JAXCGZ010005892">
    <property type="protein sequence ID" value="KAK7080502.1"/>
    <property type="molecule type" value="Genomic_DNA"/>
</dbReference>
<reference evidence="1 2" key="1">
    <citation type="submission" date="2023-11" db="EMBL/GenBank/DDBJ databases">
        <title>Halocaridina rubra genome assembly.</title>
        <authorList>
            <person name="Smith C."/>
        </authorList>
    </citation>
    <scope>NUCLEOTIDE SEQUENCE [LARGE SCALE GENOMIC DNA]</scope>
    <source>
        <strain evidence="1">EP-1</strain>
        <tissue evidence="1">Whole</tissue>
    </source>
</reference>
<gene>
    <name evidence="1" type="ORF">SK128_000212</name>
</gene>
<organism evidence="1 2">
    <name type="scientific">Halocaridina rubra</name>
    <name type="common">Hawaiian red shrimp</name>
    <dbReference type="NCBI Taxonomy" id="373956"/>
    <lineage>
        <taxon>Eukaryota</taxon>
        <taxon>Metazoa</taxon>
        <taxon>Ecdysozoa</taxon>
        <taxon>Arthropoda</taxon>
        <taxon>Crustacea</taxon>
        <taxon>Multicrustacea</taxon>
        <taxon>Malacostraca</taxon>
        <taxon>Eumalacostraca</taxon>
        <taxon>Eucarida</taxon>
        <taxon>Decapoda</taxon>
        <taxon>Pleocyemata</taxon>
        <taxon>Caridea</taxon>
        <taxon>Atyoidea</taxon>
        <taxon>Atyidae</taxon>
        <taxon>Halocaridina</taxon>
    </lineage>
</organism>
<accession>A0AAN8XA03</accession>